<organism evidence="2 3">
    <name type="scientific">Tritrichomonas musculus</name>
    <dbReference type="NCBI Taxonomy" id="1915356"/>
    <lineage>
        <taxon>Eukaryota</taxon>
        <taxon>Metamonada</taxon>
        <taxon>Parabasalia</taxon>
        <taxon>Tritrichomonadida</taxon>
        <taxon>Tritrichomonadidae</taxon>
        <taxon>Tritrichomonas</taxon>
    </lineage>
</organism>
<comment type="caution">
    <text evidence="2">The sequence shown here is derived from an EMBL/GenBank/DDBJ whole genome shotgun (WGS) entry which is preliminary data.</text>
</comment>
<proteinExistence type="predicted"/>
<dbReference type="Proteomes" id="UP001470230">
    <property type="component" value="Unassembled WGS sequence"/>
</dbReference>
<evidence type="ECO:0000313" key="2">
    <source>
        <dbReference type="EMBL" id="KAK8870758.1"/>
    </source>
</evidence>
<accession>A0ABR2IZU0</accession>
<keyword evidence="3" id="KW-1185">Reference proteome</keyword>
<gene>
    <name evidence="2" type="ORF">M9Y10_008645</name>
</gene>
<evidence type="ECO:0000313" key="3">
    <source>
        <dbReference type="Proteomes" id="UP001470230"/>
    </source>
</evidence>
<feature type="compositionally biased region" description="Pro residues" evidence="1">
    <location>
        <begin position="118"/>
        <end position="131"/>
    </location>
</feature>
<reference evidence="2 3" key="1">
    <citation type="submission" date="2024-04" db="EMBL/GenBank/DDBJ databases">
        <title>Tritrichomonas musculus Genome.</title>
        <authorList>
            <person name="Alves-Ferreira E."/>
            <person name="Grigg M."/>
            <person name="Lorenzi H."/>
            <person name="Galac M."/>
        </authorList>
    </citation>
    <scope>NUCLEOTIDE SEQUENCE [LARGE SCALE GENOMIC DNA]</scope>
    <source>
        <strain evidence="2 3">EAF2021</strain>
    </source>
</reference>
<protein>
    <submittedName>
        <fullName evidence="2">Uncharacterized protein</fullName>
    </submittedName>
</protein>
<dbReference type="EMBL" id="JAPFFF010000014">
    <property type="protein sequence ID" value="KAK8870758.1"/>
    <property type="molecule type" value="Genomic_DNA"/>
</dbReference>
<feature type="region of interest" description="Disordered" evidence="1">
    <location>
        <begin position="110"/>
        <end position="137"/>
    </location>
</feature>
<sequence>MFASFTENEVESIRSIVLLGQQQDEMLLSNCSSRPITQTKSFIRRFKRQLLDPQVSIKDITNFANEQYVAIIAGVRVKKTSRSNHLSSTTSVMNFSSPFLQQTGSLPFKFRSKYGHPDTPPSNPPFSPPLPTRSRSVSEGLTTRADQNYMYKQTLRFNVIPPLQKIFPRACKNVSELPPGTLAALLSNNGGPAIICRVLGSRAIHGIPHLLVSFFQLDLQPAYVMPQHLVILPPYPKHSKLVLPDPLSVDTLLERMMQTSQVIIMENEIQPQTNDPAILKQHRDLMFRTLTCAAQLIFLNIAANYKVPKDRLKLILDSVELMSPAKYNSSKIINNRCKELIRQIISDLD</sequence>
<name>A0ABR2IZU0_9EUKA</name>
<evidence type="ECO:0000256" key="1">
    <source>
        <dbReference type="SAM" id="MobiDB-lite"/>
    </source>
</evidence>